<feature type="domain" description="Reverse transcriptase Ty1/copia-type" evidence="2">
    <location>
        <begin position="21"/>
        <end position="75"/>
    </location>
</feature>
<dbReference type="Pfam" id="PF07727">
    <property type="entry name" value="RVT_2"/>
    <property type="match status" value="1"/>
</dbReference>
<dbReference type="EMBL" id="BQNB010017448">
    <property type="protein sequence ID" value="GJT63299.1"/>
    <property type="molecule type" value="Genomic_DNA"/>
</dbReference>
<dbReference type="InterPro" id="IPR013103">
    <property type="entry name" value="RVT_2"/>
</dbReference>
<feature type="compositionally biased region" description="Basic residues" evidence="1">
    <location>
        <begin position="387"/>
        <end position="404"/>
    </location>
</feature>
<comment type="caution">
    <text evidence="3">The sequence shown here is derived from an EMBL/GenBank/DDBJ whole genome shotgun (WGS) entry which is preliminary data.</text>
</comment>
<feature type="region of interest" description="Disordered" evidence="1">
    <location>
        <begin position="289"/>
        <end position="411"/>
    </location>
</feature>
<organism evidence="3 4">
    <name type="scientific">Tanacetum coccineum</name>
    <dbReference type="NCBI Taxonomy" id="301880"/>
    <lineage>
        <taxon>Eukaryota</taxon>
        <taxon>Viridiplantae</taxon>
        <taxon>Streptophyta</taxon>
        <taxon>Embryophyta</taxon>
        <taxon>Tracheophyta</taxon>
        <taxon>Spermatophyta</taxon>
        <taxon>Magnoliopsida</taxon>
        <taxon>eudicotyledons</taxon>
        <taxon>Gunneridae</taxon>
        <taxon>Pentapetalae</taxon>
        <taxon>asterids</taxon>
        <taxon>campanulids</taxon>
        <taxon>Asterales</taxon>
        <taxon>Asteraceae</taxon>
        <taxon>Asteroideae</taxon>
        <taxon>Anthemideae</taxon>
        <taxon>Anthemidinae</taxon>
        <taxon>Tanacetum</taxon>
    </lineage>
</organism>
<proteinExistence type="predicted"/>
<gene>
    <name evidence="3" type="ORF">Tco_1006832</name>
</gene>
<evidence type="ECO:0000256" key="1">
    <source>
        <dbReference type="SAM" id="MobiDB-lite"/>
    </source>
</evidence>
<reference evidence="3" key="1">
    <citation type="journal article" date="2022" name="Int. J. Mol. Sci.">
        <title>Draft Genome of Tanacetum Coccineum: Genomic Comparison of Closely Related Tanacetum-Family Plants.</title>
        <authorList>
            <person name="Yamashiro T."/>
            <person name="Shiraishi A."/>
            <person name="Nakayama K."/>
            <person name="Satake H."/>
        </authorList>
    </citation>
    <scope>NUCLEOTIDE SEQUENCE</scope>
</reference>
<dbReference type="CDD" id="cd09272">
    <property type="entry name" value="RNase_HI_RT_Ty1"/>
    <property type="match status" value="1"/>
</dbReference>
<feature type="compositionally biased region" description="Basic and acidic residues" evidence="1">
    <location>
        <begin position="289"/>
        <end position="319"/>
    </location>
</feature>
<dbReference type="Proteomes" id="UP001151760">
    <property type="component" value="Unassembled WGS sequence"/>
</dbReference>
<evidence type="ECO:0000313" key="4">
    <source>
        <dbReference type="Proteomes" id="UP001151760"/>
    </source>
</evidence>
<evidence type="ECO:0000259" key="2">
    <source>
        <dbReference type="Pfam" id="PF07727"/>
    </source>
</evidence>
<feature type="compositionally biased region" description="Basic residues" evidence="1">
    <location>
        <begin position="345"/>
        <end position="355"/>
    </location>
</feature>
<name>A0ABQ5FJG4_9ASTR</name>
<feature type="compositionally biased region" description="Basic and acidic residues" evidence="1">
    <location>
        <begin position="369"/>
        <end position="386"/>
    </location>
</feature>
<dbReference type="PANTHER" id="PTHR11439">
    <property type="entry name" value="GAG-POL-RELATED RETROTRANSPOSON"/>
    <property type="match status" value="1"/>
</dbReference>
<dbReference type="PANTHER" id="PTHR11439:SF483">
    <property type="entry name" value="PEPTIDE SYNTHASE GLIP-LIKE, PUTATIVE (AFU_ORTHOLOGUE AFUA_3G12920)-RELATED"/>
    <property type="match status" value="1"/>
</dbReference>
<accession>A0ABQ5FJG4</accession>
<sequence>MVENLIMKYNLEHFVMLMDTAQQEDMDFDETYAPVARFESIRILLAYAHDFKLFLMEVKSAFLNGFINEKGLWYPKGTGIETIVYADFDHAGDYVHRKSTSGVCTFMGCCLTSWFSKKQIALAISTTEAEYISAEKAFQQALWMKQALVDYDIVLDDIPVLCDNKGAIDLRKAAQEEASRVAIMKMFDEVQVGINADALFAAKLQQKEREEYTIEERAKFLAKTIAAQRKFRAAQRSAEIRSRPPTKGQLTNLIMTYLKNMGGYKHSQLKSNTFEEIQGMYEREKKRIDDFKPMDSDDAVKDSKKAPSEYTSKKEEVLKEPNSTKVEVKLKAADQGTKKIPGKITKMKARKKAGKQTHANDDQSFDEEERNKKDEVESSEKGADASKKRKGGPRMKRQSKRKKTNMFILNP</sequence>
<reference evidence="3" key="2">
    <citation type="submission" date="2022-01" db="EMBL/GenBank/DDBJ databases">
        <authorList>
            <person name="Yamashiro T."/>
            <person name="Shiraishi A."/>
            <person name="Satake H."/>
            <person name="Nakayama K."/>
        </authorList>
    </citation>
    <scope>NUCLEOTIDE SEQUENCE</scope>
</reference>
<protein>
    <submittedName>
        <fullName evidence="3">Copia protein</fullName>
    </submittedName>
</protein>
<evidence type="ECO:0000313" key="3">
    <source>
        <dbReference type="EMBL" id="GJT63299.1"/>
    </source>
</evidence>
<keyword evidence="4" id="KW-1185">Reference proteome</keyword>